<name>A0A7S2V0A7_9STRA</name>
<dbReference type="PANTHER" id="PTHR45780">
    <property type="entry name" value="ETHANOLAMINE-PHOSPHATE CYTIDYLYLTRANSFERASE"/>
    <property type="match status" value="1"/>
</dbReference>
<dbReference type="InterPro" id="IPR014729">
    <property type="entry name" value="Rossmann-like_a/b/a_fold"/>
</dbReference>
<feature type="coiled-coil region" evidence="12">
    <location>
        <begin position="79"/>
        <end position="113"/>
    </location>
</feature>
<evidence type="ECO:0000256" key="14">
    <source>
        <dbReference type="SAM" id="Phobius"/>
    </source>
</evidence>
<keyword evidence="6" id="KW-0443">Lipid metabolism</keyword>
<dbReference type="PANTHER" id="PTHR45780:SF2">
    <property type="entry name" value="ETHANOLAMINE-PHOSPHATE CYTIDYLYLTRANSFERASE"/>
    <property type="match status" value="1"/>
</dbReference>
<accession>A0A7S2V0A7</accession>
<comment type="similarity">
    <text evidence="2">Belongs to the cytidylyltransferase family.</text>
</comment>
<keyword evidence="14" id="KW-0812">Transmembrane</keyword>
<keyword evidence="3" id="KW-0444">Lipid biosynthesis</keyword>
<keyword evidence="12" id="KW-0175">Coiled coil</keyword>
<evidence type="ECO:0000256" key="2">
    <source>
        <dbReference type="ARBA" id="ARBA00010101"/>
    </source>
</evidence>
<evidence type="ECO:0000256" key="3">
    <source>
        <dbReference type="ARBA" id="ARBA00022516"/>
    </source>
</evidence>
<dbReference type="UniPathway" id="UPA00558">
    <property type="reaction ID" value="UER00742"/>
</dbReference>
<dbReference type="Pfam" id="PF01467">
    <property type="entry name" value="CTP_transf_like"/>
    <property type="match status" value="2"/>
</dbReference>
<evidence type="ECO:0000256" key="12">
    <source>
        <dbReference type="SAM" id="Coils"/>
    </source>
</evidence>
<proteinExistence type="inferred from homology"/>
<evidence type="ECO:0000256" key="13">
    <source>
        <dbReference type="SAM" id="MobiDB-lite"/>
    </source>
</evidence>
<comment type="pathway">
    <text evidence="1">Lipid metabolism.</text>
</comment>
<feature type="domain" description="Cytidyltransferase-like" evidence="15">
    <location>
        <begin position="323"/>
        <end position="412"/>
    </location>
</feature>
<keyword evidence="7" id="KW-0594">Phospholipid biosynthesis</keyword>
<dbReference type="AlphaFoldDB" id="A0A7S2V0A7"/>
<evidence type="ECO:0000256" key="11">
    <source>
        <dbReference type="ARBA" id="ARBA00031473"/>
    </source>
</evidence>
<dbReference type="Gene3D" id="3.40.50.620">
    <property type="entry name" value="HUPs"/>
    <property type="match status" value="2"/>
</dbReference>
<feature type="transmembrane region" description="Helical" evidence="14">
    <location>
        <begin position="56"/>
        <end position="77"/>
    </location>
</feature>
<comment type="pathway">
    <text evidence="9">Phospholipid metabolism; phosphatidylethanolamine biosynthesis; phosphatidylethanolamine from ethanolamine: step 2/3.</text>
</comment>
<evidence type="ECO:0000256" key="10">
    <source>
        <dbReference type="ARBA" id="ARBA00024221"/>
    </source>
</evidence>
<dbReference type="CDD" id="cd02174">
    <property type="entry name" value="CCT"/>
    <property type="match status" value="1"/>
</dbReference>
<evidence type="ECO:0000256" key="5">
    <source>
        <dbReference type="ARBA" id="ARBA00022695"/>
    </source>
</evidence>
<reference evidence="16" key="1">
    <citation type="submission" date="2021-01" db="EMBL/GenBank/DDBJ databases">
        <authorList>
            <person name="Corre E."/>
            <person name="Pelletier E."/>
            <person name="Niang G."/>
            <person name="Scheremetjew M."/>
            <person name="Finn R."/>
            <person name="Kale V."/>
            <person name="Holt S."/>
            <person name="Cochrane G."/>
            <person name="Meng A."/>
            <person name="Brown T."/>
            <person name="Cohen L."/>
        </authorList>
    </citation>
    <scope>NUCLEOTIDE SEQUENCE</scope>
    <source>
        <strain evidence="16">CCMP1661</strain>
    </source>
</reference>
<keyword evidence="8" id="KW-1208">Phospholipid metabolism</keyword>
<feature type="transmembrane region" description="Helical" evidence="14">
    <location>
        <begin position="33"/>
        <end position="50"/>
    </location>
</feature>
<protein>
    <recommendedName>
        <fullName evidence="10">ethanolamine-phosphate cytidylyltransferase</fullName>
        <ecNumber evidence="10">2.7.7.14</ecNumber>
    </recommendedName>
    <alternativeName>
        <fullName evidence="11">CTP:phosphoethanolamine cytidylyltransferase</fullName>
    </alternativeName>
</protein>
<dbReference type="SUPFAM" id="SSF52374">
    <property type="entry name" value="Nucleotidylyl transferase"/>
    <property type="match status" value="2"/>
</dbReference>
<feature type="domain" description="Cytidyltransferase-like" evidence="15">
    <location>
        <begin position="128"/>
        <end position="255"/>
    </location>
</feature>
<organism evidence="16">
    <name type="scientific">Fibrocapsa japonica</name>
    <dbReference type="NCBI Taxonomy" id="94617"/>
    <lineage>
        <taxon>Eukaryota</taxon>
        <taxon>Sar</taxon>
        <taxon>Stramenopiles</taxon>
        <taxon>Ochrophyta</taxon>
        <taxon>Raphidophyceae</taxon>
        <taxon>Chattonellales</taxon>
        <taxon>Chattonellaceae</taxon>
        <taxon>Fibrocapsa</taxon>
    </lineage>
</organism>
<evidence type="ECO:0000256" key="9">
    <source>
        <dbReference type="ARBA" id="ARBA00024191"/>
    </source>
</evidence>
<dbReference type="EMBL" id="HBHR01013231">
    <property type="protein sequence ID" value="CAD9864544.1"/>
    <property type="molecule type" value="Transcribed_RNA"/>
</dbReference>
<keyword evidence="14" id="KW-1133">Transmembrane helix</keyword>
<dbReference type="EC" id="2.7.7.14" evidence="10"/>
<dbReference type="GO" id="GO:0006646">
    <property type="term" value="P:phosphatidylethanolamine biosynthetic process"/>
    <property type="evidence" value="ECO:0007669"/>
    <property type="project" value="UniProtKB-UniPathway"/>
</dbReference>
<keyword evidence="4" id="KW-0808">Transferase</keyword>
<evidence type="ECO:0000259" key="15">
    <source>
        <dbReference type="Pfam" id="PF01467"/>
    </source>
</evidence>
<gene>
    <name evidence="16" type="ORF">FJAP1339_LOCUS6516</name>
</gene>
<keyword evidence="5" id="KW-0548">Nucleotidyltransferase</keyword>
<dbReference type="NCBIfam" id="TIGR00125">
    <property type="entry name" value="cyt_tran_rel"/>
    <property type="match status" value="2"/>
</dbReference>
<dbReference type="InterPro" id="IPR041723">
    <property type="entry name" value="CCT"/>
</dbReference>
<dbReference type="GO" id="GO:0005737">
    <property type="term" value="C:cytoplasm"/>
    <property type="evidence" value="ECO:0007669"/>
    <property type="project" value="TreeGrafter"/>
</dbReference>
<evidence type="ECO:0000256" key="8">
    <source>
        <dbReference type="ARBA" id="ARBA00023264"/>
    </source>
</evidence>
<evidence type="ECO:0000256" key="6">
    <source>
        <dbReference type="ARBA" id="ARBA00023098"/>
    </source>
</evidence>
<evidence type="ECO:0000256" key="7">
    <source>
        <dbReference type="ARBA" id="ARBA00023209"/>
    </source>
</evidence>
<keyword evidence="14" id="KW-0472">Membrane</keyword>
<dbReference type="InterPro" id="IPR044608">
    <property type="entry name" value="Ect1/PCYT2"/>
</dbReference>
<evidence type="ECO:0000256" key="4">
    <source>
        <dbReference type="ARBA" id="ARBA00022679"/>
    </source>
</evidence>
<dbReference type="GO" id="GO:0004306">
    <property type="term" value="F:ethanolamine-phosphate cytidylyltransferase activity"/>
    <property type="evidence" value="ECO:0007669"/>
    <property type="project" value="UniProtKB-EC"/>
</dbReference>
<evidence type="ECO:0000313" key="16">
    <source>
        <dbReference type="EMBL" id="CAD9864544.1"/>
    </source>
</evidence>
<dbReference type="InterPro" id="IPR004821">
    <property type="entry name" value="Cyt_trans-like"/>
</dbReference>
<evidence type="ECO:0000256" key="1">
    <source>
        <dbReference type="ARBA" id="ARBA00005189"/>
    </source>
</evidence>
<sequence>MEEFCYPEFLVALHEWTWHYLWAMTDYILTSKWMVLLVHWIHVVLIYFGVPPPHPTAEQVGLCLGATISTLIAYYVFFGNRHLRRRKVLQRELNKAQDRVQELEELLLEAEANPDYHTDDEKKIRIFMDGAFDLMHYGHMNAFRRARSLGNYLVVGVNSDESIKQCKGPPVLTEEERMISVSGCKFVDEVVPNCPYVMSEDYLDWVIKTYNIDYVVHGDDPCIVNGKDVYESAKKRGKFKEIRRTEGVSTTDIVGRMLLMSTSHHQQGGLGESGHLVSTNKKDPSGEGKAMASYSKFLTTSRMLRLFSAGVKAPPKGAKIVYIDGAWDMFHAGHVMLFKKAREFGDYLVVGVHGDEAVNRQRGSFFPIMNLNERVLSVLGCVHVDDVLIDAPLIITREMIASLNICAVVHGTVNDGLDGRSTPKAGHAHAFTYEESYEVPTQMGIFHKIDSSIDLTLLGVMTRIQKQQDMFTKKISKKKRAENEYYNNLYNLNGSKEPDSK</sequence>
<feature type="region of interest" description="Disordered" evidence="13">
    <location>
        <begin position="266"/>
        <end position="288"/>
    </location>
</feature>